<accession>A0AAN7YRU4</accession>
<dbReference type="HAMAP" id="MF_03187">
    <property type="entry name" value="Methyltr_EFM5"/>
    <property type="match status" value="1"/>
</dbReference>
<dbReference type="SUPFAM" id="SSF53335">
    <property type="entry name" value="S-adenosyl-L-methionine-dependent methyltransferases"/>
    <property type="match status" value="1"/>
</dbReference>
<evidence type="ECO:0000313" key="7">
    <source>
        <dbReference type="Proteomes" id="UP001310890"/>
    </source>
</evidence>
<evidence type="ECO:0000256" key="1">
    <source>
        <dbReference type="ARBA" id="ARBA00004496"/>
    </source>
</evidence>
<dbReference type="EC" id="2.1.1.-" evidence="5"/>
<dbReference type="PROSITE" id="PS00092">
    <property type="entry name" value="N6_MTASE"/>
    <property type="match status" value="1"/>
</dbReference>
<keyword evidence="2 5" id="KW-0963">Cytoplasm</keyword>
<dbReference type="GO" id="GO:0003676">
    <property type="term" value="F:nucleic acid binding"/>
    <property type="evidence" value="ECO:0007669"/>
    <property type="project" value="InterPro"/>
</dbReference>
<comment type="subcellular location">
    <subcellularLocation>
        <location evidence="1 5">Cytoplasm</location>
    </subcellularLocation>
</comment>
<protein>
    <recommendedName>
        <fullName evidence="5">Protein-lysine N-methyltransferase EFM5</fullName>
        <ecNumber evidence="5">2.1.1.-</ecNumber>
    </recommendedName>
    <alternativeName>
        <fullName evidence="5">Elongation factor methyltransferase 5</fullName>
    </alternativeName>
</protein>
<dbReference type="EMBL" id="JAVRRL010000023">
    <property type="protein sequence ID" value="KAK5113508.1"/>
    <property type="molecule type" value="Genomic_DNA"/>
</dbReference>
<sequence length="254" mass="28455">MDDDDGIPQLSADTLGLLQDFLSEKDAKAKQFEALKAQAEEDFESSQNGKLTMSLFGEDWQASQFWYTDATATTLAEQLLEGATSETAIAIVSAPSAYVALRNLLSSKPAGERPYVRLFEYDKRFEVFGSDFIYYDFAHPLDLPSDLKSRFDRIICDPPFLSEDCQTKTALSVRFLAKSWKPFHKSGGESVKLISCTGERMRDTLTMLYGKVGMKVTTFEPEHSKGLSNEFRCYANFESSAWSWREKGGDANGS</sequence>
<keyword evidence="3 5" id="KW-0489">Methyltransferase</keyword>
<comment type="function">
    <text evidence="5">S-adenosyl-L-methionine-dependent protein-lysine N-methyltransferase that trimethylates elongation factor 1-alpha at 'Lys-79'.</text>
</comment>
<comment type="similarity">
    <text evidence="5">Belongs to the class I-like SAM-binding methyltransferase superfamily. EFM5 family.</text>
</comment>
<reference evidence="6" key="1">
    <citation type="submission" date="2023-08" db="EMBL/GenBank/DDBJ databases">
        <title>Black Yeasts Isolated from many extreme environments.</title>
        <authorList>
            <person name="Coleine C."/>
            <person name="Stajich J.E."/>
            <person name="Selbmann L."/>
        </authorList>
    </citation>
    <scope>NUCLEOTIDE SEQUENCE</scope>
    <source>
        <strain evidence="6">CCFEE 5401</strain>
    </source>
</reference>
<dbReference type="InterPro" id="IPR019369">
    <property type="entry name" value="Efm5/EEF1AKMT1"/>
</dbReference>
<evidence type="ECO:0000256" key="5">
    <source>
        <dbReference type="HAMAP-Rule" id="MF_03187"/>
    </source>
</evidence>
<comment type="caution">
    <text evidence="6">The sequence shown here is derived from an EMBL/GenBank/DDBJ whole genome shotgun (WGS) entry which is preliminary data.</text>
</comment>
<dbReference type="Proteomes" id="UP001310890">
    <property type="component" value="Unassembled WGS sequence"/>
</dbReference>
<dbReference type="GO" id="GO:0005737">
    <property type="term" value="C:cytoplasm"/>
    <property type="evidence" value="ECO:0007669"/>
    <property type="project" value="UniProtKB-SubCell"/>
</dbReference>
<dbReference type="PANTHER" id="PTHR13200">
    <property type="entry name" value="EEF1A LYSINE METHYLTRANSFERASE 1"/>
    <property type="match status" value="1"/>
</dbReference>
<dbReference type="GO" id="GO:0016279">
    <property type="term" value="F:protein-lysine N-methyltransferase activity"/>
    <property type="evidence" value="ECO:0007669"/>
    <property type="project" value="UniProtKB-UniRule"/>
</dbReference>
<dbReference type="InterPro" id="IPR029063">
    <property type="entry name" value="SAM-dependent_MTases_sf"/>
</dbReference>
<dbReference type="Pfam" id="PF10237">
    <property type="entry name" value="N6-adenineMlase"/>
    <property type="match status" value="1"/>
</dbReference>
<keyword evidence="4 5" id="KW-0808">Transferase</keyword>
<evidence type="ECO:0000313" key="6">
    <source>
        <dbReference type="EMBL" id="KAK5113508.1"/>
    </source>
</evidence>
<organism evidence="6 7">
    <name type="scientific">Meristemomyces frigidus</name>
    <dbReference type="NCBI Taxonomy" id="1508187"/>
    <lineage>
        <taxon>Eukaryota</taxon>
        <taxon>Fungi</taxon>
        <taxon>Dikarya</taxon>
        <taxon>Ascomycota</taxon>
        <taxon>Pezizomycotina</taxon>
        <taxon>Dothideomycetes</taxon>
        <taxon>Dothideomycetidae</taxon>
        <taxon>Mycosphaerellales</taxon>
        <taxon>Teratosphaeriaceae</taxon>
        <taxon>Meristemomyces</taxon>
    </lineage>
</organism>
<dbReference type="GO" id="GO:0032259">
    <property type="term" value="P:methylation"/>
    <property type="evidence" value="ECO:0007669"/>
    <property type="project" value="UniProtKB-KW"/>
</dbReference>
<dbReference type="PANTHER" id="PTHR13200:SF0">
    <property type="entry name" value="EEF1A LYSINE METHYLTRANSFERASE 1"/>
    <property type="match status" value="1"/>
</dbReference>
<dbReference type="InterPro" id="IPR002052">
    <property type="entry name" value="DNA_methylase_N6_adenine_CS"/>
</dbReference>
<name>A0AAN7YRU4_9PEZI</name>
<evidence type="ECO:0000256" key="3">
    <source>
        <dbReference type="ARBA" id="ARBA00022603"/>
    </source>
</evidence>
<evidence type="ECO:0000256" key="2">
    <source>
        <dbReference type="ARBA" id="ARBA00022490"/>
    </source>
</evidence>
<dbReference type="InterPro" id="IPR041370">
    <property type="entry name" value="Mlase_EEF1AKMT1/ZCCHC4"/>
</dbReference>
<gene>
    <name evidence="5" type="primary">EFM5</name>
    <name evidence="6" type="ORF">LTR62_003377</name>
</gene>
<evidence type="ECO:0000256" key="4">
    <source>
        <dbReference type="ARBA" id="ARBA00022679"/>
    </source>
</evidence>
<dbReference type="AlphaFoldDB" id="A0AAN7YRU4"/>
<proteinExistence type="inferred from homology"/>